<keyword evidence="2" id="KW-0472">Membrane</keyword>
<protein>
    <submittedName>
        <fullName evidence="3">Uncharacterized protein</fullName>
    </submittedName>
</protein>
<dbReference type="AlphaFoldDB" id="A0A5J4PYG6"/>
<name>A0A5J4PYG6_9EUKA</name>
<keyword evidence="2" id="KW-0812">Transmembrane</keyword>
<keyword evidence="2" id="KW-1133">Transmembrane helix</keyword>
<accession>A0A5J4PYG6</accession>
<proteinExistence type="predicted"/>
<organism evidence="3 4">
    <name type="scientific">Streblomastix strix</name>
    <dbReference type="NCBI Taxonomy" id="222440"/>
    <lineage>
        <taxon>Eukaryota</taxon>
        <taxon>Metamonada</taxon>
        <taxon>Preaxostyla</taxon>
        <taxon>Oxymonadida</taxon>
        <taxon>Streblomastigidae</taxon>
        <taxon>Streblomastix</taxon>
    </lineage>
</organism>
<evidence type="ECO:0000313" key="3">
    <source>
        <dbReference type="EMBL" id="KAA6313891.1"/>
    </source>
</evidence>
<evidence type="ECO:0000256" key="2">
    <source>
        <dbReference type="SAM" id="Phobius"/>
    </source>
</evidence>
<dbReference type="Proteomes" id="UP000324800">
    <property type="component" value="Unassembled WGS sequence"/>
</dbReference>
<reference evidence="3 4" key="1">
    <citation type="submission" date="2019-03" db="EMBL/GenBank/DDBJ databases">
        <title>Single cell metagenomics reveals metabolic interactions within the superorganism composed of flagellate Streblomastix strix and complex community of Bacteroidetes bacteria on its surface.</title>
        <authorList>
            <person name="Treitli S.C."/>
            <person name="Kolisko M."/>
            <person name="Husnik F."/>
            <person name="Keeling P."/>
            <person name="Hampl V."/>
        </authorList>
    </citation>
    <scope>NUCLEOTIDE SEQUENCE [LARGE SCALE GENOMIC DNA]</scope>
    <source>
        <strain evidence="3">ST1C</strain>
    </source>
</reference>
<feature type="transmembrane region" description="Helical" evidence="2">
    <location>
        <begin position="152"/>
        <end position="178"/>
    </location>
</feature>
<sequence>YTGSEQFIPQCKLTGTIEEKPYSLFVPIIVEADAEESKDKYGADITIKGSHFVRCGMMQYEICEYEKPKEVSLSKNEDPPQTEEAPPDPREEHCQRRIMEYALDWKSEQEVVIQSRFKVVRKWNKMDVRIIYGQGQSTEAFTVSTENMSTGAIIAIVICSIVLIGGAVGLLIGVIYCYHRMNVKK</sequence>
<comment type="caution">
    <text evidence="3">The sequence shown here is derived from an EMBL/GenBank/DDBJ whole genome shotgun (WGS) entry which is preliminary data.</text>
</comment>
<feature type="non-terminal residue" evidence="3">
    <location>
        <position position="185"/>
    </location>
</feature>
<evidence type="ECO:0000256" key="1">
    <source>
        <dbReference type="SAM" id="MobiDB-lite"/>
    </source>
</evidence>
<evidence type="ECO:0000313" key="4">
    <source>
        <dbReference type="Proteomes" id="UP000324800"/>
    </source>
</evidence>
<feature type="region of interest" description="Disordered" evidence="1">
    <location>
        <begin position="71"/>
        <end position="92"/>
    </location>
</feature>
<gene>
    <name evidence="3" type="ORF">EZS28_055677</name>
</gene>
<feature type="non-terminal residue" evidence="3">
    <location>
        <position position="1"/>
    </location>
</feature>
<dbReference type="EMBL" id="SNRW01048109">
    <property type="protein sequence ID" value="KAA6313891.1"/>
    <property type="molecule type" value="Genomic_DNA"/>
</dbReference>